<dbReference type="RefSeq" id="WP_271634687.1">
    <property type="nucleotide sequence ID" value="NZ_CP094970.1"/>
</dbReference>
<gene>
    <name evidence="2" type="ORF">L0C25_01890</name>
</gene>
<sequence length="74" mass="8385">MNAQSTDTGQQWVRVWFGQHVLADYAAEPAVADRYADAMRQRFMGLRVTSEPLPDNESEAAPLPSERMWEMTAV</sequence>
<keyword evidence="3" id="KW-1185">Reference proteome</keyword>
<organism evidence="2 3">
    <name type="scientific">Solicola gregarius</name>
    <dbReference type="NCBI Taxonomy" id="2908642"/>
    <lineage>
        <taxon>Bacteria</taxon>
        <taxon>Bacillati</taxon>
        <taxon>Actinomycetota</taxon>
        <taxon>Actinomycetes</taxon>
        <taxon>Propionibacteriales</taxon>
        <taxon>Nocardioidaceae</taxon>
        <taxon>Solicola</taxon>
    </lineage>
</organism>
<name>A0AA46TIP1_9ACTN</name>
<dbReference type="AlphaFoldDB" id="A0AA46TIP1"/>
<proteinExistence type="predicted"/>
<reference evidence="2" key="1">
    <citation type="submission" date="2022-01" db="EMBL/GenBank/DDBJ databases">
        <title>Nocardioidaceae gen. sp. A5X3R13.</title>
        <authorList>
            <person name="Lopez Marin M.A."/>
            <person name="Uhlik O."/>
        </authorList>
    </citation>
    <scope>NUCLEOTIDE SEQUENCE</scope>
    <source>
        <strain evidence="2">A5X3R13</strain>
    </source>
</reference>
<evidence type="ECO:0000313" key="3">
    <source>
        <dbReference type="Proteomes" id="UP001164390"/>
    </source>
</evidence>
<dbReference type="EMBL" id="CP094970">
    <property type="protein sequence ID" value="UYM05855.1"/>
    <property type="molecule type" value="Genomic_DNA"/>
</dbReference>
<accession>A0AA46TIP1</accession>
<dbReference type="Proteomes" id="UP001164390">
    <property type="component" value="Chromosome"/>
</dbReference>
<dbReference type="KEGG" id="sgrg:L0C25_01890"/>
<protein>
    <submittedName>
        <fullName evidence="2">Uncharacterized protein</fullName>
    </submittedName>
</protein>
<feature type="region of interest" description="Disordered" evidence="1">
    <location>
        <begin position="50"/>
        <end position="74"/>
    </location>
</feature>
<evidence type="ECO:0000256" key="1">
    <source>
        <dbReference type="SAM" id="MobiDB-lite"/>
    </source>
</evidence>
<evidence type="ECO:0000313" key="2">
    <source>
        <dbReference type="EMBL" id="UYM05855.1"/>
    </source>
</evidence>